<feature type="compositionally biased region" description="Basic and acidic residues" evidence="2">
    <location>
        <begin position="806"/>
        <end position="827"/>
    </location>
</feature>
<dbReference type="SUPFAM" id="SSF81901">
    <property type="entry name" value="HCP-like"/>
    <property type="match status" value="1"/>
</dbReference>
<dbReference type="EC" id="3.5.2.6" evidence="4"/>
<feature type="compositionally biased region" description="Basic and acidic residues" evidence="2">
    <location>
        <begin position="51"/>
        <end position="60"/>
    </location>
</feature>
<feature type="coiled-coil region" evidence="1">
    <location>
        <begin position="461"/>
        <end position="512"/>
    </location>
</feature>
<feature type="compositionally biased region" description="Basic and acidic residues" evidence="2">
    <location>
        <begin position="1"/>
        <end position="17"/>
    </location>
</feature>
<keyword evidence="4" id="KW-0378">Hydrolase</keyword>
<dbReference type="Pfam" id="PF01471">
    <property type="entry name" value="PG_binding_1"/>
    <property type="match status" value="1"/>
</dbReference>
<dbReference type="Proteomes" id="UP000049983">
    <property type="component" value="Unassembled WGS sequence"/>
</dbReference>
<dbReference type="Pfam" id="PF08238">
    <property type="entry name" value="Sel1"/>
    <property type="match status" value="4"/>
</dbReference>
<feature type="region of interest" description="Disordered" evidence="2">
    <location>
        <begin position="801"/>
        <end position="827"/>
    </location>
</feature>
<feature type="coiled-coil region" evidence="1">
    <location>
        <begin position="341"/>
        <end position="368"/>
    </location>
</feature>
<proteinExistence type="predicted"/>
<keyword evidence="1" id="KW-0175">Coiled coil</keyword>
<feature type="compositionally biased region" description="Low complexity" evidence="2">
    <location>
        <begin position="87"/>
        <end position="102"/>
    </location>
</feature>
<organism evidence="4 5">
    <name type="scientific">Roseibium album</name>
    <dbReference type="NCBI Taxonomy" id="311410"/>
    <lineage>
        <taxon>Bacteria</taxon>
        <taxon>Pseudomonadati</taxon>
        <taxon>Pseudomonadota</taxon>
        <taxon>Alphaproteobacteria</taxon>
        <taxon>Hyphomicrobiales</taxon>
        <taxon>Stappiaceae</taxon>
        <taxon>Roseibium</taxon>
    </lineage>
</organism>
<keyword evidence="5" id="KW-1185">Reference proteome</keyword>
<dbReference type="SUPFAM" id="SSF47090">
    <property type="entry name" value="PGBD-like"/>
    <property type="match status" value="1"/>
</dbReference>
<dbReference type="Gene3D" id="1.25.40.10">
    <property type="entry name" value="Tetratricopeptide repeat domain"/>
    <property type="match status" value="1"/>
</dbReference>
<dbReference type="OrthoDB" id="5295703at2"/>
<dbReference type="InterPro" id="IPR036366">
    <property type="entry name" value="PGBDSf"/>
</dbReference>
<evidence type="ECO:0000259" key="3">
    <source>
        <dbReference type="Pfam" id="PF01471"/>
    </source>
</evidence>
<dbReference type="InterPro" id="IPR050767">
    <property type="entry name" value="Sel1_AlgK"/>
</dbReference>
<dbReference type="PANTHER" id="PTHR11102">
    <property type="entry name" value="SEL-1-LIKE PROTEIN"/>
    <property type="match status" value="1"/>
</dbReference>
<dbReference type="GeneID" id="97670935"/>
<feature type="compositionally biased region" description="Basic and acidic residues" evidence="2">
    <location>
        <begin position="26"/>
        <end position="39"/>
    </location>
</feature>
<dbReference type="InterPro" id="IPR006597">
    <property type="entry name" value="Sel1-like"/>
</dbReference>
<evidence type="ECO:0000256" key="2">
    <source>
        <dbReference type="SAM" id="MobiDB-lite"/>
    </source>
</evidence>
<dbReference type="SMART" id="SM00671">
    <property type="entry name" value="SEL1"/>
    <property type="match status" value="4"/>
</dbReference>
<dbReference type="InterPro" id="IPR002477">
    <property type="entry name" value="Peptidoglycan-bd-like"/>
</dbReference>
<gene>
    <name evidence="4" type="primary">hcpC_2</name>
    <name evidence="4" type="ORF">LA5096_03597</name>
</gene>
<dbReference type="InterPro" id="IPR011990">
    <property type="entry name" value="TPR-like_helical_dom_sf"/>
</dbReference>
<evidence type="ECO:0000256" key="1">
    <source>
        <dbReference type="SAM" id="Coils"/>
    </source>
</evidence>
<protein>
    <submittedName>
        <fullName evidence="4">Putative beta-lactamase HcpC</fullName>
        <ecNumber evidence="4">3.5.2.6</ecNumber>
    </submittedName>
</protein>
<dbReference type="InterPro" id="IPR036365">
    <property type="entry name" value="PGBD-like_sf"/>
</dbReference>
<dbReference type="PANTHER" id="PTHR11102:SF160">
    <property type="entry name" value="ERAD-ASSOCIATED E3 UBIQUITIN-PROTEIN LIGASE COMPONENT HRD3"/>
    <property type="match status" value="1"/>
</dbReference>
<feature type="domain" description="Peptidoglycan binding-like" evidence="3">
    <location>
        <begin position="1305"/>
        <end position="1356"/>
    </location>
</feature>
<reference evidence="5" key="1">
    <citation type="submission" date="2015-07" db="EMBL/GenBank/DDBJ databases">
        <authorList>
            <person name="Rodrigo-Torres Lidia"/>
            <person name="Arahal R.David."/>
        </authorList>
    </citation>
    <scope>NUCLEOTIDE SEQUENCE [LARGE SCALE GENOMIC DNA]</scope>
    <source>
        <strain evidence="5">CECT 5096</strain>
    </source>
</reference>
<dbReference type="EMBL" id="CXWC01000011">
    <property type="protein sequence ID" value="CTQ73285.1"/>
    <property type="molecule type" value="Genomic_DNA"/>
</dbReference>
<name>A0A0M6ZGY2_9HYPH</name>
<dbReference type="RefSeq" id="WP_055111555.1">
    <property type="nucleotide sequence ID" value="NZ_CXWA01000006.1"/>
</dbReference>
<sequence length="1363" mass="146820">MPAWKKHEAGRRGRDAYESDGFYETTGREPARERIERLTRTATSLGNGYDTRAREGRDDDLNAVADELDRMLSERGSVGAGRTASVRPQRSASPPRTPSRSPGMDDVLGALDRLDEQVQGLANASDTHEVGLSAPSRPYPQPGRYAMDTLHENDQSIGSQVSYGSERAGGYEEQYGLDPHAARDRGQYGHNDASLHIYKDLGRRIDALRAPHEKALNQVREELGSLRAALGGITKGTSETVGRQNSELRRLADMVDRLRVDKRGEQFTNEIRKEVADLKTMVGRTNVEGALQTLEHGYSHILQRLDELSRASLDPRVLNSVTARLNEIEEAFAALPRSEHMVVLEDRVVTIAERMEELLQRKEQVEIEPLRAELREVRGYVEQIDVKGLVEGIDDRMKFVSGRLDDIEVLAREQRGMDVRLSAMEERIPEPETIARLQGRLEDIAGMMADDRASSGDQEHMSQVDQRLDEIVDRLERMEQAGPLPATDSTAFEALEKRLESISGKIDSIEQKSSKPVSMLETAAMKAAPGADAKFLSQLQERLNHLSERLDEPKDTVTSSDLNKLREEIGSMRASVAAPSSTESLEARISDLAQLVSRGAESTDDNRFEQLGEKVAALAEQIASNPAPVSGLEQVSPALERIESGLAQTKVDVTEIARKAAFDAVANAPNQYVAQYDDAISALQGDLKRLLDAAEGSEERTRNTFDSVKSVLGSLTERLDSLERAEITAPATSAMPYSAVAAAPIAGEEPSLQFTPVTQRVQEPVQYVAATAETRTTHPDDKTRDRKADFIAAARRAAQAASAEAAKLDQARAPHEDQEAADEERGKERVGWLRNVLKRGKPSRDETDGHEAADELELGSEDLAEDNMEAQDAPVLPGDRPAPEAAPSSGGSRRKAIMLAAVAVVLTLGTLTAYRFMASAPEGENLASTEQETAAPAGVLSEKVESVVETEPSANVAGLDNGQEAANTVAEAPGPAESAVEIAEPVAPKVQPEQVAEVVEADPIPRTDPIAATSNVQSASVSNTVTPEAEVAFAPPANVDNGFKEKVLDDTTAFAPSTPSSSTENGASALIANLPPEGVGPMALRSAAAGGNPAAEFLVGVKYTEGKDVPADLSKAAVWYQKAANKGLPPAQYRLASLYEKGRGVEKDVAKAKAWYSLAAQAGNAKAMHNLAVLYAEGGGEEPDYGKAATWFEAAANYGVKDSLFNLGILYAGGIGVDKDLVASYKWFAIAADKGDPEAAKRRDDVANMMDQQTLANARLAVESFALTEADPAANKVTLEPSWAEEASLPAANVSSIAPAADTDMIREAQDKLNYLGFDTGTPDGQMGPRTRSAIEAFQRSIGMPETGLVDSKLIEELKSQAI</sequence>
<evidence type="ECO:0000313" key="4">
    <source>
        <dbReference type="EMBL" id="CTQ73285.1"/>
    </source>
</evidence>
<dbReference type="GO" id="GO:0008800">
    <property type="term" value="F:beta-lactamase activity"/>
    <property type="evidence" value="ECO:0007669"/>
    <property type="project" value="UniProtKB-EC"/>
</dbReference>
<dbReference type="Gene3D" id="1.10.101.10">
    <property type="entry name" value="PGBD-like superfamily/PGBD"/>
    <property type="match status" value="1"/>
</dbReference>
<feature type="region of interest" description="Disordered" evidence="2">
    <location>
        <begin position="872"/>
        <end position="893"/>
    </location>
</feature>
<dbReference type="STRING" id="311410.LA5095_00457"/>
<accession>A0A0M6ZGY2</accession>
<feature type="region of interest" description="Disordered" evidence="2">
    <location>
        <begin position="72"/>
        <end position="107"/>
    </location>
</feature>
<evidence type="ECO:0000313" key="5">
    <source>
        <dbReference type="Proteomes" id="UP000049983"/>
    </source>
</evidence>
<feature type="region of interest" description="Disordered" evidence="2">
    <location>
        <begin position="1"/>
        <end position="60"/>
    </location>
</feature>